<dbReference type="SUPFAM" id="SSF55945">
    <property type="entry name" value="TATA-box binding protein-like"/>
    <property type="match status" value="1"/>
</dbReference>
<feature type="domain" description="HhH-GPD" evidence="10">
    <location>
        <begin position="132"/>
        <end position="290"/>
    </location>
</feature>
<dbReference type="Proteomes" id="UP000022645">
    <property type="component" value="Unassembled WGS sequence"/>
</dbReference>
<organism evidence="11 12">
    <name type="scientific">Mogibacterium timidum ATCC 33093</name>
    <dbReference type="NCBI Taxonomy" id="1401079"/>
    <lineage>
        <taxon>Bacteria</taxon>
        <taxon>Bacillati</taxon>
        <taxon>Bacillota</taxon>
        <taxon>Clostridia</taxon>
        <taxon>Peptostreptococcales</taxon>
        <taxon>Anaerovoracaceae</taxon>
        <taxon>Mogibacterium</taxon>
    </lineage>
</organism>
<evidence type="ECO:0000313" key="11">
    <source>
        <dbReference type="EMBL" id="EUC51561.1"/>
    </source>
</evidence>
<dbReference type="InterPro" id="IPR011257">
    <property type="entry name" value="DNA_glycosylase"/>
</dbReference>
<dbReference type="GO" id="GO:0008534">
    <property type="term" value="F:oxidized purine nucleobase lesion DNA N-glycosylase activity"/>
    <property type="evidence" value="ECO:0007669"/>
    <property type="project" value="InterPro"/>
</dbReference>
<dbReference type="Gene3D" id="1.10.340.30">
    <property type="entry name" value="Hypothetical protein, domain 2"/>
    <property type="match status" value="1"/>
</dbReference>
<evidence type="ECO:0000313" key="12">
    <source>
        <dbReference type="Proteomes" id="UP000022645"/>
    </source>
</evidence>
<dbReference type="Gene3D" id="3.30.310.260">
    <property type="match status" value="1"/>
</dbReference>
<keyword evidence="4" id="KW-0378">Hydrolase</keyword>
<comment type="similarity">
    <text evidence="1">Belongs to the type-1 OGG1 family.</text>
</comment>
<evidence type="ECO:0000256" key="6">
    <source>
        <dbReference type="ARBA" id="ARBA00023239"/>
    </source>
</evidence>
<keyword evidence="6" id="KW-0456">Lyase</keyword>
<proteinExistence type="inferred from homology"/>
<dbReference type="InterPro" id="IPR023170">
    <property type="entry name" value="HhH_base_excis_C"/>
</dbReference>
<dbReference type="GO" id="GO:0140078">
    <property type="term" value="F:class I DNA-(apurinic or apyrimidinic site) endonuclease activity"/>
    <property type="evidence" value="ECO:0007669"/>
    <property type="project" value="UniProtKB-EC"/>
</dbReference>
<accession>X8IRD3</accession>
<dbReference type="PANTHER" id="PTHR10242">
    <property type="entry name" value="8-OXOGUANINE DNA GLYCOSYLASE"/>
    <property type="match status" value="1"/>
</dbReference>
<sequence>MNQENLAQERRMDNIKTIRFDNLHDIELAHIFECGQCFRWNECGDGSYIGVAGGNAAHVVLKHKDDASTLVVECTGGSEEYWRSYFDLDTGYGDMKRTLLAGDSKLDEAIDTCYGIRILNQDYWEVLISFIVSQNNNIPRIKKCIESLARSYGTEIGEFMGEVRYAFPTPEQLAEATLEELAALKLGYRNTYLAAAPEHYKEQGVPTGSAEEKHKALLSYLGVGPKVANCILLFGLRDFTAFPIDVWMKKIMAELYGFDIKDVKGMQKFADEHFGELGGIAQQYLFYFYRSMQ</sequence>
<evidence type="ECO:0000256" key="9">
    <source>
        <dbReference type="ARBA" id="ARBA00044632"/>
    </source>
</evidence>
<gene>
    <name evidence="11" type="ORF">HMPREF0581_1026</name>
</gene>
<protein>
    <recommendedName>
        <fullName evidence="2">DNA-(apurinic or apyrimidinic site) lyase</fullName>
        <ecNumber evidence="2">4.2.99.18</ecNumber>
    </recommendedName>
</protein>
<dbReference type="InterPro" id="IPR003265">
    <property type="entry name" value="HhH-GPD_domain"/>
</dbReference>
<dbReference type="GO" id="GO:0003684">
    <property type="term" value="F:damaged DNA binding"/>
    <property type="evidence" value="ECO:0007669"/>
    <property type="project" value="InterPro"/>
</dbReference>
<evidence type="ECO:0000256" key="8">
    <source>
        <dbReference type="ARBA" id="ARBA00023295"/>
    </source>
</evidence>
<dbReference type="PANTHER" id="PTHR10242:SF2">
    <property type="entry name" value="N-GLYCOSYLASE_DNA LYASE"/>
    <property type="match status" value="1"/>
</dbReference>
<keyword evidence="5" id="KW-0234">DNA repair</keyword>
<dbReference type="InterPro" id="IPR012904">
    <property type="entry name" value="OGG_N"/>
</dbReference>
<evidence type="ECO:0000256" key="4">
    <source>
        <dbReference type="ARBA" id="ARBA00022801"/>
    </source>
</evidence>
<evidence type="ECO:0000256" key="3">
    <source>
        <dbReference type="ARBA" id="ARBA00022763"/>
    </source>
</evidence>
<dbReference type="EMBL" id="JALU01000027">
    <property type="protein sequence ID" value="EUC51561.1"/>
    <property type="molecule type" value="Genomic_DNA"/>
</dbReference>
<dbReference type="SMART" id="SM00478">
    <property type="entry name" value="ENDO3c"/>
    <property type="match status" value="1"/>
</dbReference>
<reference evidence="11 12" key="1">
    <citation type="submission" date="2014-01" db="EMBL/GenBank/DDBJ databases">
        <authorList>
            <person name="Durkin A.S."/>
            <person name="McCorrison J."/>
            <person name="Torralba M."/>
            <person name="Gillis M."/>
            <person name="Haft D.H."/>
            <person name="Methe B."/>
            <person name="Sutton G."/>
            <person name="Nelson K.E."/>
        </authorList>
    </citation>
    <scope>NUCLEOTIDE SEQUENCE [LARGE SCALE GENOMIC DNA]</scope>
    <source>
        <strain evidence="11 12">ATCC 33093</strain>
    </source>
</reference>
<dbReference type="Pfam" id="PF00730">
    <property type="entry name" value="HhH-GPD"/>
    <property type="match status" value="1"/>
</dbReference>
<keyword evidence="8" id="KW-0326">Glycosidase</keyword>
<dbReference type="InterPro" id="IPR052054">
    <property type="entry name" value="Oxidative_DNA_repair_enzyme"/>
</dbReference>
<dbReference type="SUPFAM" id="SSF48150">
    <property type="entry name" value="DNA-glycosylase"/>
    <property type="match status" value="1"/>
</dbReference>
<dbReference type="GO" id="GO:0006284">
    <property type="term" value="P:base-excision repair"/>
    <property type="evidence" value="ECO:0007669"/>
    <property type="project" value="InterPro"/>
</dbReference>
<evidence type="ECO:0000259" key="10">
    <source>
        <dbReference type="SMART" id="SM00478"/>
    </source>
</evidence>
<name>X8IRD3_9FIRM</name>
<evidence type="ECO:0000256" key="5">
    <source>
        <dbReference type="ARBA" id="ARBA00023204"/>
    </source>
</evidence>
<dbReference type="Gene3D" id="1.10.1670.10">
    <property type="entry name" value="Helix-hairpin-Helix base-excision DNA repair enzymes (C-terminal)"/>
    <property type="match status" value="1"/>
</dbReference>
<keyword evidence="3" id="KW-0227">DNA damage</keyword>
<comment type="catalytic activity">
    <reaction evidence="9">
        <text>2'-deoxyribonucleotide-(2'-deoxyribose 5'-phosphate)-2'-deoxyribonucleotide-DNA = a 3'-end 2'-deoxyribonucleotide-(2,3-dehydro-2,3-deoxyribose 5'-phosphate)-DNA + a 5'-end 5'-phospho-2'-deoxyribonucleoside-DNA + H(+)</text>
        <dbReference type="Rhea" id="RHEA:66592"/>
        <dbReference type="Rhea" id="RHEA-COMP:13180"/>
        <dbReference type="Rhea" id="RHEA-COMP:16897"/>
        <dbReference type="Rhea" id="RHEA-COMP:17067"/>
        <dbReference type="ChEBI" id="CHEBI:15378"/>
        <dbReference type="ChEBI" id="CHEBI:136412"/>
        <dbReference type="ChEBI" id="CHEBI:157695"/>
        <dbReference type="ChEBI" id="CHEBI:167181"/>
        <dbReference type="EC" id="4.2.99.18"/>
    </reaction>
</comment>
<keyword evidence="7" id="KW-0511">Multifunctional enzyme</keyword>
<comment type="caution">
    <text evidence="11">The sequence shown here is derived from an EMBL/GenBank/DDBJ whole genome shotgun (WGS) entry which is preliminary data.</text>
</comment>
<dbReference type="Pfam" id="PF07934">
    <property type="entry name" value="OGG_N"/>
    <property type="match status" value="1"/>
</dbReference>
<evidence type="ECO:0000256" key="2">
    <source>
        <dbReference type="ARBA" id="ARBA00012720"/>
    </source>
</evidence>
<dbReference type="GO" id="GO:0006289">
    <property type="term" value="P:nucleotide-excision repair"/>
    <property type="evidence" value="ECO:0007669"/>
    <property type="project" value="InterPro"/>
</dbReference>
<dbReference type="PATRIC" id="fig|1401079.3.peg.1524"/>
<evidence type="ECO:0000256" key="1">
    <source>
        <dbReference type="ARBA" id="ARBA00010679"/>
    </source>
</evidence>
<dbReference type="CDD" id="cd00056">
    <property type="entry name" value="ENDO3c"/>
    <property type="match status" value="1"/>
</dbReference>
<dbReference type="AlphaFoldDB" id="X8IRD3"/>
<evidence type="ECO:0000256" key="7">
    <source>
        <dbReference type="ARBA" id="ARBA00023268"/>
    </source>
</evidence>
<dbReference type="EC" id="4.2.99.18" evidence="2"/>